<dbReference type="AlphaFoldDB" id="A0A9W9CZJ4"/>
<reference evidence="1" key="1">
    <citation type="submission" date="2022-10" db="EMBL/GenBank/DDBJ databases">
        <title>Tapping the CABI collections for fungal endophytes: first genome assemblies for Collariella, Neodidymelliopsis, Ascochyta clinopodiicola, Didymella pomorum, Didymosphaeria variabile, Neocosmospora piperis and Neocucurbitaria cava.</title>
        <authorList>
            <person name="Hill R."/>
        </authorList>
    </citation>
    <scope>NUCLEOTIDE SEQUENCE</scope>
    <source>
        <strain evidence="1">IMI 355082</strain>
    </source>
</reference>
<organism evidence="1 2">
    <name type="scientific">Gnomoniopsis smithogilvyi</name>
    <dbReference type="NCBI Taxonomy" id="1191159"/>
    <lineage>
        <taxon>Eukaryota</taxon>
        <taxon>Fungi</taxon>
        <taxon>Dikarya</taxon>
        <taxon>Ascomycota</taxon>
        <taxon>Pezizomycotina</taxon>
        <taxon>Sordariomycetes</taxon>
        <taxon>Sordariomycetidae</taxon>
        <taxon>Diaporthales</taxon>
        <taxon>Gnomoniaceae</taxon>
        <taxon>Gnomoniopsis</taxon>
    </lineage>
</organism>
<proteinExistence type="predicted"/>
<dbReference type="OrthoDB" id="4705120at2759"/>
<name>A0A9W9CZJ4_9PEZI</name>
<protein>
    <submittedName>
        <fullName evidence="1">Uncharacterized protein</fullName>
    </submittedName>
</protein>
<accession>A0A9W9CZJ4</accession>
<evidence type="ECO:0000313" key="1">
    <source>
        <dbReference type="EMBL" id="KAJ4394646.1"/>
    </source>
</evidence>
<sequence>MPPSTALGGALREWRHDRPKESTAHFKKLVVQMLLGSGMKLSDLTSASFQNLMSTLNEEAVRQLFPEGGWITAEWMVAAYYEVRGELPEEVRQRAYEKSREWIEQADREAGFTASGTGNLFKMPVIGNGP</sequence>
<comment type="caution">
    <text evidence="1">The sequence shown here is derived from an EMBL/GenBank/DDBJ whole genome shotgun (WGS) entry which is preliminary data.</text>
</comment>
<dbReference type="Proteomes" id="UP001140453">
    <property type="component" value="Unassembled WGS sequence"/>
</dbReference>
<evidence type="ECO:0000313" key="2">
    <source>
        <dbReference type="Proteomes" id="UP001140453"/>
    </source>
</evidence>
<keyword evidence="2" id="KW-1185">Reference proteome</keyword>
<gene>
    <name evidence="1" type="ORF">N0V93_003865</name>
</gene>
<dbReference type="EMBL" id="JAPEVB010000002">
    <property type="protein sequence ID" value="KAJ4394646.1"/>
    <property type="molecule type" value="Genomic_DNA"/>
</dbReference>